<dbReference type="Pfam" id="PF00481">
    <property type="entry name" value="PP2C"/>
    <property type="match status" value="2"/>
</dbReference>
<sequence length="358" mass="40021">MQMMEGLLNNPNTRKKTHWMCAEKFAAGVCSMQGWRVAQEDAHTCISSIDQQGTSLFAVYDGHGGGEVARYCSQHLPGVLQAHPAFHSDPESALSSSLLQLDQSLKESPAQEELWNLVSDEDSEDSDEDILFIEDVEASVSNHETSLAIMEGDLIEMLSEELDENYDDGLEEGEDEVEEIKDPGFTSGTTALVCLFRDNFLYVANVGDSRGILVRKNTWIPLTKDHKPYDEKELCRIEQAGGWVSRDGRVLGDLNLSRTLGDHRYKTNSALAPEDQVISAKPDIQVTSVTKGDILILACDGIWEVLKEQEVVDFVRRRLRMKVPLHKICEQLLNRCLATEQDALIGVDNMTCLMVKFK</sequence>
<reference evidence="11 12" key="1">
    <citation type="submission" date="2022-01" db="EMBL/GenBank/DDBJ databases">
        <title>A chromosomal length assembly of Cordylochernes scorpioides.</title>
        <authorList>
            <person name="Zeh D."/>
            <person name="Zeh J."/>
        </authorList>
    </citation>
    <scope>NUCLEOTIDE SEQUENCE [LARGE SCALE GENOMIC DNA]</scope>
    <source>
        <strain evidence="11">IN4F17</strain>
        <tissue evidence="11">Whole Body</tissue>
    </source>
</reference>
<name>A0ABY6L2W6_9ARAC</name>
<organism evidence="11 12">
    <name type="scientific">Cordylochernes scorpioides</name>
    <dbReference type="NCBI Taxonomy" id="51811"/>
    <lineage>
        <taxon>Eukaryota</taxon>
        <taxon>Metazoa</taxon>
        <taxon>Ecdysozoa</taxon>
        <taxon>Arthropoda</taxon>
        <taxon>Chelicerata</taxon>
        <taxon>Arachnida</taxon>
        <taxon>Pseudoscorpiones</taxon>
        <taxon>Cheliferoidea</taxon>
        <taxon>Chernetidae</taxon>
        <taxon>Cordylochernes</taxon>
    </lineage>
</organism>
<dbReference type="EMBL" id="CP092874">
    <property type="protein sequence ID" value="UYV75199.1"/>
    <property type="molecule type" value="Genomic_DNA"/>
</dbReference>
<dbReference type="SMART" id="SM00331">
    <property type="entry name" value="PP2C_SIG"/>
    <property type="match status" value="1"/>
</dbReference>
<comment type="cofactor">
    <cofactor evidence="1">
        <name>Mn(2+)</name>
        <dbReference type="ChEBI" id="CHEBI:29035"/>
    </cofactor>
</comment>
<feature type="domain" description="PPM-type phosphatase" evidence="10">
    <location>
        <begin position="26"/>
        <end position="357"/>
    </location>
</feature>
<dbReference type="EC" id="3.1.3.16" evidence="3"/>
<dbReference type="PROSITE" id="PS51746">
    <property type="entry name" value="PPM_2"/>
    <property type="match status" value="1"/>
</dbReference>
<dbReference type="SUPFAM" id="SSF81606">
    <property type="entry name" value="PP2C-like"/>
    <property type="match status" value="1"/>
</dbReference>
<keyword evidence="7 9" id="KW-0904">Protein phosphatase</keyword>
<dbReference type="InterPro" id="IPR000222">
    <property type="entry name" value="PP2C_BS"/>
</dbReference>
<evidence type="ECO:0000256" key="9">
    <source>
        <dbReference type="RuleBase" id="RU003465"/>
    </source>
</evidence>
<evidence type="ECO:0000256" key="4">
    <source>
        <dbReference type="ARBA" id="ARBA00022723"/>
    </source>
</evidence>
<dbReference type="InterPro" id="IPR036457">
    <property type="entry name" value="PPM-type-like_dom_sf"/>
</dbReference>
<evidence type="ECO:0000313" key="11">
    <source>
        <dbReference type="EMBL" id="UYV75199.1"/>
    </source>
</evidence>
<evidence type="ECO:0000256" key="7">
    <source>
        <dbReference type="ARBA" id="ARBA00022912"/>
    </source>
</evidence>
<keyword evidence="12" id="KW-1185">Reference proteome</keyword>
<dbReference type="CDD" id="cd00143">
    <property type="entry name" value="PP2Cc"/>
    <property type="match status" value="1"/>
</dbReference>
<dbReference type="PANTHER" id="PTHR13832">
    <property type="entry name" value="PROTEIN PHOSPHATASE 2C"/>
    <property type="match status" value="1"/>
</dbReference>
<proteinExistence type="inferred from homology"/>
<evidence type="ECO:0000256" key="8">
    <source>
        <dbReference type="ARBA" id="ARBA00023211"/>
    </source>
</evidence>
<evidence type="ECO:0000256" key="2">
    <source>
        <dbReference type="ARBA" id="ARBA00006702"/>
    </source>
</evidence>
<evidence type="ECO:0000259" key="10">
    <source>
        <dbReference type="PROSITE" id="PS51746"/>
    </source>
</evidence>
<accession>A0ABY6L2W6</accession>
<keyword evidence="4" id="KW-0479">Metal-binding</keyword>
<gene>
    <name evidence="11" type="ORF">LAZ67_12002863</name>
</gene>
<dbReference type="PANTHER" id="PTHR13832:SF803">
    <property type="entry name" value="PROTEIN PHOSPHATASE 1G"/>
    <property type="match status" value="1"/>
</dbReference>
<evidence type="ECO:0000256" key="3">
    <source>
        <dbReference type="ARBA" id="ARBA00013081"/>
    </source>
</evidence>
<dbReference type="Proteomes" id="UP001235939">
    <property type="component" value="Chromosome 12"/>
</dbReference>
<evidence type="ECO:0000256" key="6">
    <source>
        <dbReference type="ARBA" id="ARBA00022842"/>
    </source>
</evidence>
<keyword evidence="8" id="KW-0464">Manganese</keyword>
<dbReference type="SMART" id="SM00332">
    <property type="entry name" value="PP2Cc"/>
    <property type="match status" value="1"/>
</dbReference>
<dbReference type="PROSITE" id="PS01032">
    <property type="entry name" value="PPM_1"/>
    <property type="match status" value="1"/>
</dbReference>
<comment type="similarity">
    <text evidence="2 9">Belongs to the PP2C family.</text>
</comment>
<evidence type="ECO:0000313" key="12">
    <source>
        <dbReference type="Proteomes" id="UP001235939"/>
    </source>
</evidence>
<dbReference type="InterPro" id="IPR015655">
    <property type="entry name" value="PP2C"/>
</dbReference>
<dbReference type="Gene3D" id="3.60.40.10">
    <property type="entry name" value="PPM-type phosphatase domain"/>
    <property type="match status" value="1"/>
</dbReference>
<keyword evidence="6" id="KW-0460">Magnesium</keyword>
<dbReference type="InterPro" id="IPR001932">
    <property type="entry name" value="PPM-type_phosphatase-like_dom"/>
</dbReference>
<evidence type="ECO:0000256" key="5">
    <source>
        <dbReference type="ARBA" id="ARBA00022801"/>
    </source>
</evidence>
<protein>
    <recommendedName>
        <fullName evidence="3">protein-serine/threonine phosphatase</fullName>
        <ecNumber evidence="3">3.1.3.16</ecNumber>
    </recommendedName>
</protein>
<evidence type="ECO:0000256" key="1">
    <source>
        <dbReference type="ARBA" id="ARBA00001936"/>
    </source>
</evidence>
<keyword evidence="5 9" id="KW-0378">Hydrolase</keyword>